<dbReference type="RefSeq" id="WP_158352127.1">
    <property type="nucleotide sequence ID" value="NZ_JAHQCX010000011.1"/>
</dbReference>
<reference evidence="2 3" key="1">
    <citation type="submission" date="2021-06" db="EMBL/GenBank/DDBJ databases">
        <title>Description of novel taxa of the family Lachnospiraceae.</title>
        <authorList>
            <person name="Chaplin A.V."/>
            <person name="Sokolova S.R."/>
            <person name="Pikina A.P."/>
            <person name="Korzhanova M."/>
            <person name="Belova V."/>
            <person name="Korostin D."/>
            <person name="Efimov B.A."/>
        </authorList>
    </citation>
    <scope>NUCLEOTIDE SEQUENCE [LARGE SCALE GENOMIC DNA]</scope>
    <source>
        <strain evidence="2 3">ASD4241</strain>
    </source>
</reference>
<dbReference type="EMBL" id="JAHQCX010000011">
    <property type="protein sequence ID" value="MBU9727482.1"/>
    <property type="molecule type" value="Genomic_DNA"/>
</dbReference>
<evidence type="ECO:0000256" key="1">
    <source>
        <dbReference type="SAM" id="SignalP"/>
    </source>
</evidence>
<evidence type="ECO:0000313" key="2">
    <source>
        <dbReference type="EMBL" id="MBU9727482.1"/>
    </source>
</evidence>
<evidence type="ECO:0000313" key="3">
    <source>
        <dbReference type="Proteomes" id="UP001314681"/>
    </source>
</evidence>
<accession>A0ABS6KAF8</accession>
<feature type="signal peptide" evidence="1">
    <location>
        <begin position="1"/>
        <end position="23"/>
    </location>
</feature>
<proteinExistence type="predicted"/>
<protein>
    <submittedName>
        <fullName evidence="2">Uncharacterized protein</fullName>
    </submittedName>
</protein>
<feature type="chain" id="PRO_5045051225" evidence="1">
    <location>
        <begin position="24"/>
        <end position="205"/>
    </location>
</feature>
<keyword evidence="3" id="KW-1185">Reference proteome</keyword>
<organism evidence="2 3">
    <name type="scientific">Diplocloster modestus</name>
    <dbReference type="NCBI Taxonomy" id="2850322"/>
    <lineage>
        <taxon>Bacteria</taxon>
        <taxon>Bacillati</taxon>
        <taxon>Bacillota</taxon>
        <taxon>Clostridia</taxon>
        <taxon>Lachnospirales</taxon>
        <taxon>Lachnospiraceae</taxon>
        <taxon>Diplocloster</taxon>
    </lineage>
</organism>
<dbReference type="Proteomes" id="UP001314681">
    <property type="component" value="Unassembled WGS sequence"/>
</dbReference>
<sequence>MKKSIGLLLVCILVISNFSLVFASSRQNPESLNQELNSFDIKGLSKKYNVDENELREAVKNALNSDVFSPFSDIEIPGTNQSSDVIIPNGVQRRGDFSVINQDVTAYTAERGRKTASGVYPYVGNVACHRYDDKSPYIPYGSTVTYPESIKIGSSSRRSFTVDDTGTGGSRSYWWTDVYFGYKPDMDSPALNFGVKHWAYDISTP</sequence>
<name>A0ABS6KAF8_9FIRM</name>
<gene>
    <name evidence="2" type="ORF">KTH90_15825</name>
</gene>
<keyword evidence="1" id="KW-0732">Signal</keyword>
<comment type="caution">
    <text evidence="2">The sequence shown here is derived from an EMBL/GenBank/DDBJ whole genome shotgun (WGS) entry which is preliminary data.</text>
</comment>